<accession>A0A9W6L081</accession>
<sequence length="147" mass="16235">MSEITDQQVADRLPDMWLDRDNVEFYRGLLQRRLLINRCADCGRWQQPPFPICPSCWSDDVRPTEVSGEGTIHSFTILRAGPPLPGVDYASGHPVVVVELAEQQGVRVTATTADVAHEELRVGMPVTLTWVDRGGEPVPAFRPAASA</sequence>
<comment type="caution">
    <text evidence="3">The sequence shown here is derived from an EMBL/GenBank/DDBJ whole genome shotgun (WGS) entry which is preliminary data.</text>
</comment>
<reference evidence="3" key="2">
    <citation type="submission" date="2023-01" db="EMBL/GenBank/DDBJ databases">
        <authorList>
            <person name="Sun Q."/>
            <person name="Evtushenko L."/>
        </authorList>
    </citation>
    <scope>NUCLEOTIDE SEQUENCE</scope>
    <source>
        <strain evidence="3">VKM Ac-1069</strain>
    </source>
</reference>
<organism evidence="3 4">
    <name type="scientific">Pseudonocardia halophobica</name>
    <dbReference type="NCBI Taxonomy" id="29401"/>
    <lineage>
        <taxon>Bacteria</taxon>
        <taxon>Bacillati</taxon>
        <taxon>Actinomycetota</taxon>
        <taxon>Actinomycetes</taxon>
        <taxon>Pseudonocardiales</taxon>
        <taxon>Pseudonocardiaceae</taxon>
        <taxon>Pseudonocardia</taxon>
    </lineage>
</organism>
<dbReference type="AlphaFoldDB" id="A0A9W6L081"/>
<dbReference type="Pfam" id="PF12172">
    <property type="entry name" value="zf-ChsH2"/>
    <property type="match status" value="1"/>
</dbReference>
<gene>
    <name evidence="3" type="ORF">GCM10017577_16770</name>
</gene>
<evidence type="ECO:0000313" key="4">
    <source>
        <dbReference type="Proteomes" id="UP001143463"/>
    </source>
</evidence>
<keyword evidence="4" id="KW-1185">Reference proteome</keyword>
<feature type="domain" description="ChsH2 rubredoxin-like zinc ribbon" evidence="2">
    <location>
        <begin position="28"/>
        <end position="61"/>
    </location>
</feature>
<dbReference type="Proteomes" id="UP001143463">
    <property type="component" value="Unassembled WGS sequence"/>
</dbReference>
<proteinExistence type="predicted"/>
<dbReference type="Gene3D" id="6.10.30.10">
    <property type="match status" value="1"/>
</dbReference>
<dbReference type="SUPFAM" id="SSF50249">
    <property type="entry name" value="Nucleic acid-binding proteins"/>
    <property type="match status" value="1"/>
</dbReference>
<dbReference type="PANTHER" id="PTHR34075">
    <property type="entry name" value="BLR3430 PROTEIN"/>
    <property type="match status" value="1"/>
</dbReference>
<feature type="domain" description="ChsH2 C-terminal OB-fold" evidence="1">
    <location>
        <begin position="65"/>
        <end position="131"/>
    </location>
</feature>
<dbReference type="InterPro" id="IPR012340">
    <property type="entry name" value="NA-bd_OB-fold"/>
</dbReference>
<evidence type="ECO:0000313" key="3">
    <source>
        <dbReference type="EMBL" id="GLL10537.1"/>
    </source>
</evidence>
<dbReference type="RefSeq" id="WP_037040960.1">
    <property type="nucleotide sequence ID" value="NZ_BAAAUZ010000002.1"/>
</dbReference>
<dbReference type="InterPro" id="IPR052513">
    <property type="entry name" value="Thioester_dehydratase-like"/>
</dbReference>
<evidence type="ECO:0000259" key="2">
    <source>
        <dbReference type="Pfam" id="PF12172"/>
    </source>
</evidence>
<name>A0A9W6L081_9PSEU</name>
<evidence type="ECO:0008006" key="5">
    <source>
        <dbReference type="Google" id="ProtNLM"/>
    </source>
</evidence>
<protein>
    <recommendedName>
        <fullName evidence="5">OB-fold protein</fullName>
    </recommendedName>
</protein>
<reference evidence="3" key="1">
    <citation type="journal article" date="2014" name="Int. J. Syst. Evol. Microbiol.">
        <title>Complete genome sequence of Corynebacterium casei LMG S-19264T (=DSM 44701T), isolated from a smear-ripened cheese.</title>
        <authorList>
            <consortium name="US DOE Joint Genome Institute (JGI-PGF)"/>
            <person name="Walter F."/>
            <person name="Albersmeier A."/>
            <person name="Kalinowski J."/>
            <person name="Ruckert C."/>
        </authorList>
    </citation>
    <scope>NUCLEOTIDE SEQUENCE</scope>
    <source>
        <strain evidence="3">VKM Ac-1069</strain>
    </source>
</reference>
<evidence type="ECO:0000259" key="1">
    <source>
        <dbReference type="Pfam" id="PF01796"/>
    </source>
</evidence>
<dbReference type="InterPro" id="IPR022002">
    <property type="entry name" value="ChsH2_Znr"/>
</dbReference>
<dbReference type="Pfam" id="PF01796">
    <property type="entry name" value="OB_ChsH2_C"/>
    <property type="match status" value="1"/>
</dbReference>
<dbReference type="InterPro" id="IPR002878">
    <property type="entry name" value="ChsH2_C"/>
</dbReference>
<dbReference type="EMBL" id="BSFQ01000005">
    <property type="protein sequence ID" value="GLL10537.1"/>
    <property type="molecule type" value="Genomic_DNA"/>
</dbReference>
<dbReference type="PANTHER" id="PTHR34075:SF5">
    <property type="entry name" value="BLR3430 PROTEIN"/>
    <property type="match status" value="1"/>
</dbReference>